<dbReference type="AlphaFoldDB" id="F2E0Z5"/>
<evidence type="ECO:0000313" key="1">
    <source>
        <dbReference type="EMBL" id="BAK01017.1"/>
    </source>
</evidence>
<sequence length="132" mass="15423">MHRSKFKIAQLHSLLVERGLLVVPQVTLCTILESSEIELMKLVYIRFPCVVNLGRSWSGREVVSAKRPIRWLQYRMQLVHNPIKCMTLPFSVTFLARYSVQVHTFCNAVAYLWGVHCVSWHTQNFGNHFFTM</sequence>
<dbReference type="EMBL" id="AK369816">
    <property type="protein sequence ID" value="BAK01017.1"/>
    <property type="molecule type" value="mRNA"/>
</dbReference>
<accession>F2E0Z5</accession>
<protein>
    <submittedName>
        <fullName evidence="1">Predicted protein</fullName>
    </submittedName>
</protein>
<proteinExistence type="evidence at transcript level"/>
<organism evidence="1">
    <name type="scientific">Hordeum vulgare subsp. vulgare</name>
    <name type="common">Domesticated barley</name>
    <dbReference type="NCBI Taxonomy" id="112509"/>
    <lineage>
        <taxon>Eukaryota</taxon>
        <taxon>Viridiplantae</taxon>
        <taxon>Streptophyta</taxon>
        <taxon>Embryophyta</taxon>
        <taxon>Tracheophyta</taxon>
        <taxon>Spermatophyta</taxon>
        <taxon>Magnoliopsida</taxon>
        <taxon>Liliopsida</taxon>
        <taxon>Poales</taxon>
        <taxon>Poaceae</taxon>
        <taxon>BOP clade</taxon>
        <taxon>Pooideae</taxon>
        <taxon>Triticodae</taxon>
        <taxon>Triticeae</taxon>
        <taxon>Hordeinae</taxon>
        <taxon>Hordeum</taxon>
    </lineage>
</organism>
<reference evidence="1" key="1">
    <citation type="journal article" date="2011" name="Plant Physiol.">
        <title>Comprehensive sequence analysis of 24,783 barley full-length cDNAs derived from 12 clone libraries.</title>
        <authorList>
            <person name="Matsumoto T."/>
            <person name="Tanaka T."/>
            <person name="Sakai H."/>
            <person name="Amano N."/>
            <person name="Kanamori H."/>
            <person name="Kurita K."/>
            <person name="Kikuta A."/>
            <person name="Kamiya K."/>
            <person name="Yamamoto M."/>
            <person name="Ikawa H."/>
            <person name="Fujii N."/>
            <person name="Hori K."/>
            <person name="Itoh T."/>
            <person name="Sato K."/>
        </authorList>
    </citation>
    <scope>NUCLEOTIDE SEQUENCE</scope>
    <source>
        <tissue evidence="1">Shoot and root</tissue>
    </source>
</reference>
<name>F2E0Z5_HORVV</name>